<evidence type="ECO:0000256" key="13">
    <source>
        <dbReference type="ARBA" id="ARBA00031669"/>
    </source>
</evidence>
<dbReference type="FunFam" id="2.60.15.10:FF:000003">
    <property type="entry name" value="ATP synthase subunit delta, mitochondrial"/>
    <property type="match status" value="1"/>
</dbReference>
<keyword evidence="5" id="KW-0375">Hydrogen ion transport</keyword>
<dbReference type="GO" id="GO:0045259">
    <property type="term" value="C:proton-transporting ATP synthase complex"/>
    <property type="evidence" value="ECO:0007669"/>
    <property type="project" value="UniProtKB-KW"/>
</dbReference>
<reference evidence="17" key="1">
    <citation type="submission" date="2015-06" db="EMBL/GenBank/DDBJ databases">
        <title>Expansion of signal transduction pathways in fungi by whole-genome duplication.</title>
        <authorList>
            <consortium name="DOE Joint Genome Institute"/>
            <person name="Corrochano L.M."/>
            <person name="Kuo A."/>
            <person name="Marcet-Houben M."/>
            <person name="Polaino S."/>
            <person name="Salamov A."/>
            <person name="Villalobos J.M."/>
            <person name="Alvarez M.I."/>
            <person name="Avalos J."/>
            <person name="Benito E.P."/>
            <person name="Benoit I."/>
            <person name="Burger G."/>
            <person name="Camino L.P."/>
            <person name="Canovas D."/>
            <person name="Cerda-Olmedo E."/>
            <person name="Cheng J.-F."/>
            <person name="Dominguez A."/>
            <person name="Elias M."/>
            <person name="Eslava A.P."/>
            <person name="Glaser F."/>
            <person name="Grimwood J."/>
            <person name="Gutierrez G."/>
            <person name="Heitman J."/>
            <person name="Henrissat B."/>
            <person name="Iturriaga E.A."/>
            <person name="Lang B.F."/>
            <person name="Lavin J.L."/>
            <person name="Lee S."/>
            <person name="Li W."/>
            <person name="Lindquist E."/>
            <person name="Lopez-Garcia S."/>
            <person name="Luque E.M."/>
            <person name="Marcos A.T."/>
            <person name="Martin J."/>
            <person name="McCluskey K."/>
            <person name="Medina H.R."/>
            <person name="Miralles-Duran A."/>
            <person name="Miyazaki A."/>
            <person name="Munoz-Torres E."/>
            <person name="Oguiza J.A."/>
            <person name="Ohm R."/>
            <person name="Olmedo M."/>
            <person name="Orejas M."/>
            <person name="Ortiz-Castellanos L."/>
            <person name="Pisabarro A.G."/>
            <person name="Rodriguez-Romero J."/>
            <person name="Ruiz-Herrera J."/>
            <person name="Ruiz-Vazquez R."/>
            <person name="Sanz C."/>
            <person name="Schackwitz W."/>
            <person name="Schmutz J."/>
            <person name="Shahriari M."/>
            <person name="Shelest E."/>
            <person name="Silva-Franco F."/>
            <person name="Soanes D."/>
            <person name="Syed K."/>
            <person name="Tagua V.G."/>
            <person name="Talbot N.J."/>
            <person name="Thon M."/>
            <person name="De vries R.P."/>
            <person name="Wiebenga A."/>
            <person name="Yadav J.S."/>
            <person name="Braun E.L."/>
            <person name="Baker S."/>
            <person name="Garre V."/>
            <person name="Horwitz B."/>
            <person name="Torres-Martinez S."/>
            <person name="Idnurm A."/>
            <person name="Herrera-Estrella A."/>
            <person name="Gabaldon T."/>
            <person name="Grigoriev I.V."/>
        </authorList>
    </citation>
    <scope>NUCLEOTIDE SEQUENCE [LARGE SCALE GENOMIC DNA]</scope>
    <source>
        <strain evidence="17">NRRL 1555(-)</strain>
    </source>
</reference>
<dbReference type="InterPro" id="IPR036771">
    <property type="entry name" value="ATPsynth_dsu/esu_N"/>
</dbReference>
<keyword evidence="7" id="KW-0809">Transit peptide</keyword>
<evidence type="ECO:0000256" key="11">
    <source>
        <dbReference type="ARBA" id="ARBA00023196"/>
    </source>
</evidence>
<dbReference type="InterPro" id="IPR001469">
    <property type="entry name" value="ATP_synth_F1_dsu/esu"/>
</dbReference>
<dbReference type="CDD" id="cd12152">
    <property type="entry name" value="F1-ATPase_delta"/>
    <property type="match status" value="1"/>
</dbReference>
<evidence type="ECO:0000256" key="1">
    <source>
        <dbReference type="ARBA" id="ARBA00004273"/>
    </source>
</evidence>
<dbReference type="InterPro" id="IPR048938">
    <property type="entry name" value="ATPD_C_fung"/>
</dbReference>
<evidence type="ECO:0000256" key="3">
    <source>
        <dbReference type="ARBA" id="ARBA00016960"/>
    </source>
</evidence>
<evidence type="ECO:0000256" key="6">
    <source>
        <dbReference type="ARBA" id="ARBA00022792"/>
    </source>
</evidence>
<feature type="domain" description="F1F0-ATP synthase subunit delta C-terminal" evidence="15">
    <location>
        <begin position="121"/>
        <end position="161"/>
    </location>
</feature>
<evidence type="ECO:0000256" key="8">
    <source>
        <dbReference type="ARBA" id="ARBA00023065"/>
    </source>
</evidence>
<comment type="subcellular location">
    <subcellularLocation>
        <location evidence="1">Mitochondrion inner membrane</location>
    </subcellularLocation>
</comment>
<dbReference type="OrthoDB" id="270171at2759"/>
<name>A0A162PMX3_PHYB8</name>
<sequence length="165" mass="17424">MNVFARSARVAVAAAKPARLARFYASEASTTDKLALTFVLPHKAIYKATNVQQVNLAATSGDMGILANHVPTIEQLNPGVVEVVESAEVTKKFFVSGGFATINPDSSLNINAVEAAPLEDFSLENVQAGLAEAQRALAGSGSEVEKAEAKIEVEFYEALQSALTK</sequence>
<accession>A0A162PMX3</accession>
<keyword evidence="9" id="KW-0496">Mitochondrion</keyword>
<dbReference type="Pfam" id="PF21334">
    <property type="entry name" value="ATPD_C_fung"/>
    <property type="match status" value="1"/>
</dbReference>
<keyword evidence="4" id="KW-0813">Transport</keyword>
<evidence type="ECO:0000259" key="14">
    <source>
        <dbReference type="Pfam" id="PF02823"/>
    </source>
</evidence>
<dbReference type="Gene3D" id="2.60.15.10">
    <property type="entry name" value="F0F1 ATP synthase delta/epsilon subunit, N-terminal"/>
    <property type="match status" value="1"/>
</dbReference>
<dbReference type="GO" id="GO:0046933">
    <property type="term" value="F:proton-transporting ATP synthase activity, rotational mechanism"/>
    <property type="evidence" value="ECO:0007669"/>
    <property type="project" value="InterPro"/>
</dbReference>
<keyword evidence="12" id="KW-0066">ATP synthesis</keyword>
<evidence type="ECO:0000256" key="10">
    <source>
        <dbReference type="ARBA" id="ARBA00023136"/>
    </source>
</evidence>
<evidence type="ECO:0000256" key="4">
    <source>
        <dbReference type="ARBA" id="ARBA00022448"/>
    </source>
</evidence>
<dbReference type="Pfam" id="PF02823">
    <property type="entry name" value="ATP-synt_DE_N"/>
    <property type="match status" value="1"/>
</dbReference>
<dbReference type="Gene3D" id="6.10.140.880">
    <property type="match status" value="1"/>
</dbReference>
<evidence type="ECO:0000256" key="9">
    <source>
        <dbReference type="ARBA" id="ARBA00023128"/>
    </source>
</evidence>
<dbReference type="RefSeq" id="XP_018292417.1">
    <property type="nucleotide sequence ID" value="XM_018429561.1"/>
</dbReference>
<dbReference type="HAMAP" id="MF_00530">
    <property type="entry name" value="ATP_synth_epsil_bac"/>
    <property type="match status" value="1"/>
</dbReference>
<comment type="similarity">
    <text evidence="2">Belongs to the ATPase epsilon chain family.</text>
</comment>
<dbReference type="EMBL" id="KV440979">
    <property type="protein sequence ID" value="OAD74377.1"/>
    <property type="molecule type" value="Genomic_DNA"/>
</dbReference>
<proteinExistence type="inferred from homology"/>
<dbReference type="PANTHER" id="PTHR13822:SF7">
    <property type="entry name" value="ATP SYNTHASE SUBUNIT DELTA, MITOCHONDRIAL"/>
    <property type="match status" value="1"/>
</dbReference>
<keyword evidence="6" id="KW-0999">Mitochondrion inner membrane</keyword>
<organism evidence="16 17">
    <name type="scientific">Phycomyces blakesleeanus (strain ATCC 8743b / DSM 1359 / FGSC 10004 / NBRC 33097 / NRRL 1555)</name>
    <dbReference type="NCBI Taxonomy" id="763407"/>
    <lineage>
        <taxon>Eukaryota</taxon>
        <taxon>Fungi</taxon>
        <taxon>Fungi incertae sedis</taxon>
        <taxon>Mucoromycota</taxon>
        <taxon>Mucoromycotina</taxon>
        <taxon>Mucoromycetes</taxon>
        <taxon>Mucorales</taxon>
        <taxon>Phycomycetaceae</taxon>
        <taxon>Phycomyces</taxon>
    </lineage>
</organism>
<keyword evidence="17" id="KW-1185">Reference proteome</keyword>
<dbReference type="STRING" id="763407.A0A162PMX3"/>
<evidence type="ECO:0000313" key="17">
    <source>
        <dbReference type="Proteomes" id="UP000077315"/>
    </source>
</evidence>
<gene>
    <name evidence="16" type="primary">ATP16_2</name>
    <name evidence="16" type="ORF">PHYBLDRAFT_133304</name>
</gene>
<dbReference type="AlphaFoldDB" id="A0A162PMX3"/>
<dbReference type="Proteomes" id="UP000077315">
    <property type="component" value="Unassembled WGS sequence"/>
</dbReference>
<protein>
    <recommendedName>
        <fullName evidence="3">ATP synthase subunit delta, mitochondrial</fullName>
    </recommendedName>
    <alternativeName>
        <fullName evidence="13">F-ATPase delta subunit</fullName>
    </alternativeName>
</protein>
<dbReference type="FunCoup" id="A0A162PMX3">
    <property type="interactions" value="355"/>
</dbReference>
<keyword evidence="8" id="KW-0406">Ion transport</keyword>
<dbReference type="GO" id="GO:0005743">
    <property type="term" value="C:mitochondrial inner membrane"/>
    <property type="evidence" value="ECO:0007669"/>
    <property type="project" value="UniProtKB-SubCell"/>
</dbReference>
<keyword evidence="10" id="KW-0472">Membrane</keyword>
<evidence type="ECO:0000259" key="15">
    <source>
        <dbReference type="Pfam" id="PF21334"/>
    </source>
</evidence>
<dbReference type="VEuPathDB" id="FungiDB:PHYBLDRAFT_133304"/>
<dbReference type="PANTHER" id="PTHR13822">
    <property type="entry name" value="ATP SYNTHASE DELTA/EPSILON CHAIN"/>
    <property type="match status" value="1"/>
</dbReference>
<dbReference type="SUPFAM" id="SSF51344">
    <property type="entry name" value="Epsilon subunit of F1F0-ATP synthase N-terminal domain"/>
    <property type="match status" value="1"/>
</dbReference>
<keyword evidence="11" id="KW-0139">CF(1)</keyword>
<evidence type="ECO:0000256" key="5">
    <source>
        <dbReference type="ARBA" id="ARBA00022781"/>
    </source>
</evidence>
<evidence type="ECO:0000313" key="16">
    <source>
        <dbReference type="EMBL" id="OAD74377.1"/>
    </source>
</evidence>
<feature type="domain" description="ATP synthase F1 complex delta/epsilon subunit N-terminal" evidence="14">
    <location>
        <begin position="35"/>
        <end position="106"/>
    </location>
</feature>
<dbReference type="InterPro" id="IPR020546">
    <property type="entry name" value="ATP_synth_F1_dsu/esu_N"/>
</dbReference>
<evidence type="ECO:0000256" key="7">
    <source>
        <dbReference type="ARBA" id="ARBA00022946"/>
    </source>
</evidence>
<evidence type="ECO:0000256" key="12">
    <source>
        <dbReference type="ARBA" id="ARBA00023310"/>
    </source>
</evidence>
<dbReference type="InParanoid" id="A0A162PMX3"/>
<evidence type="ECO:0000256" key="2">
    <source>
        <dbReference type="ARBA" id="ARBA00005712"/>
    </source>
</evidence>
<dbReference type="GeneID" id="28990467"/>